<organism evidence="1">
    <name type="scientific">bioreactor metagenome</name>
    <dbReference type="NCBI Taxonomy" id="1076179"/>
    <lineage>
        <taxon>unclassified sequences</taxon>
        <taxon>metagenomes</taxon>
        <taxon>ecological metagenomes</taxon>
    </lineage>
</organism>
<evidence type="ECO:0000313" key="1">
    <source>
        <dbReference type="EMBL" id="MPM41010.1"/>
    </source>
</evidence>
<reference evidence="1" key="1">
    <citation type="submission" date="2019-08" db="EMBL/GenBank/DDBJ databases">
        <authorList>
            <person name="Kucharzyk K."/>
            <person name="Murdoch R.W."/>
            <person name="Higgins S."/>
            <person name="Loffler F."/>
        </authorList>
    </citation>
    <scope>NUCLEOTIDE SEQUENCE</scope>
</reference>
<sequence length="64" mass="7167">MIMTRPDGRRAFRPALSQRLRRAAPEPLRSGRVLYGPTLRRTGSALIIQPVLYRIPHTGSRSAA</sequence>
<name>A0A644ZJE5_9ZZZZ</name>
<dbReference type="AlphaFoldDB" id="A0A644ZJE5"/>
<proteinExistence type="predicted"/>
<gene>
    <name evidence="1" type="ORF">SDC9_87659</name>
</gene>
<comment type="caution">
    <text evidence="1">The sequence shown here is derived from an EMBL/GenBank/DDBJ whole genome shotgun (WGS) entry which is preliminary data.</text>
</comment>
<dbReference type="EMBL" id="VSSQ01009213">
    <property type="protein sequence ID" value="MPM41010.1"/>
    <property type="molecule type" value="Genomic_DNA"/>
</dbReference>
<accession>A0A644ZJE5</accession>
<protein>
    <submittedName>
        <fullName evidence="1">Uncharacterized protein</fullName>
    </submittedName>
</protein>